<keyword evidence="4" id="KW-1185">Reference proteome</keyword>
<dbReference type="InterPro" id="IPR011008">
    <property type="entry name" value="Dimeric_a/b-barrel"/>
</dbReference>
<dbReference type="Proteomes" id="UP000831327">
    <property type="component" value="Chromosome"/>
</dbReference>
<dbReference type="Pfam" id="PF03795">
    <property type="entry name" value="YCII"/>
    <property type="match status" value="1"/>
</dbReference>
<gene>
    <name evidence="3" type="ORF">Rmf_06660</name>
</gene>
<dbReference type="InterPro" id="IPR005545">
    <property type="entry name" value="YCII"/>
</dbReference>
<dbReference type="RefSeq" id="WP_244458052.1">
    <property type="nucleotide sequence ID" value="NZ_AP025637.1"/>
</dbReference>
<reference evidence="3 4" key="1">
    <citation type="journal article" date="2016" name="Microbes Environ.">
        <title>Phylogenetically diverse aerobic anoxygenic phototrophic bacteria isolated from epilithic biofilms in Tama river, Japan.</title>
        <authorList>
            <person name="Hirose S."/>
            <person name="Matsuura K."/>
            <person name="Haruta S."/>
        </authorList>
    </citation>
    <scope>NUCLEOTIDE SEQUENCE [LARGE SCALE GENOMIC DNA]</scope>
    <source>
        <strain evidence="3 4">S08</strain>
    </source>
</reference>
<protein>
    <recommendedName>
        <fullName evidence="2">YCII-related domain-containing protein</fullName>
    </recommendedName>
</protein>
<sequence length="119" mass="12790">MQAMLMIWSEEAAWNAMPPAAQAEAMGAYRAYAEALREAGAMVGGERLLPSASAATVTLRDGAPQVLDGPYAETREQLGGYFLIEVPDMEAAIRWAARCPGAAHGRIEVRQVWQMPVAA</sequence>
<evidence type="ECO:0000313" key="4">
    <source>
        <dbReference type="Proteomes" id="UP000831327"/>
    </source>
</evidence>
<organism evidence="3 4">
    <name type="scientific">Roseomonas fluvialis</name>
    <dbReference type="NCBI Taxonomy" id="1750527"/>
    <lineage>
        <taxon>Bacteria</taxon>
        <taxon>Pseudomonadati</taxon>
        <taxon>Pseudomonadota</taxon>
        <taxon>Alphaproteobacteria</taxon>
        <taxon>Acetobacterales</taxon>
        <taxon>Roseomonadaceae</taxon>
        <taxon>Roseomonas</taxon>
    </lineage>
</organism>
<comment type="similarity">
    <text evidence="1">Belongs to the YciI family.</text>
</comment>
<name>A0ABN6NZ15_9PROT</name>
<dbReference type="SUPFAM" id="SSF54909">
    <property type="entry name" value="Dimeric alpha+beta barrel"/>
    <property type="match status" value="1"/>
</dbReference>
<evidence type="ECO:0000259" key="2">
    <source>
        <dbReference type="Pfam" id="PF03795"/>
    </source>
</evidence>
<dbReference type="PANTHER" id="PTHR35174:SF3">
    <property type="entry name" value="BLL7171 PROTEIN"/>
    <property type="match status" value="1"/>
</dbReference>
<dbReference type="Gene3D" id="3.30.70.1060">
    <property type="entry name" value="Dimeric alpha+beta barrel"/>
    <property type="match status" value="1"/>
</dbReference>
<evidence type="ECO:0000256" key="1">
    <source>
        <dbReference type="ARBA" id="ARBA00007689"/>
    </source>
</evidence>
<proteinExistence type="inferred from homology"/>
<evidence type="ECO:0000313" key="3">
    <source>
        <dbReference type="EMBL" id="BDG70737.1"/>
    </source>
</evidence>
<dbReference type="PANTHER" id="PTHR35174">
    <property type="entry name" value="BLL7171 PROTEIN-RELATED"/>
    <property type="match status" value="1"/>
</dbReference>
<accession>A0ABN6NZ15</accession>
<dbReference type="EMBL" id="AP025637">
    <property type="protein sequence ID" value="BDG70737.1"/>
    <property type="molecule type" value="Genomic_DNA"/>
</dbReference>
<feature type="domain" description="YCII-related" evidence="2">
    <location>
        <begin position="2"/>
        <end position="115"/>
    </location>
</feature>